<feature type="domain" description="MADS-box" evidence="7">
    <location>
        <begin position="1"/>
        <end position="26"/>
    </location>
</feature>
<accession>A0A0D3END8</accession>
<dbReference type="GO" id="GO:0003677">
    <property type="term" value="F:DNA binding"/>
    <property type="evidence" value="ECO:0007669"/>
    <property type="project" value="UniProtKB-KW"/>
</dbReference>
<dbReference type="HOGENOM" id="CLU_056264_0_0_1"/>
<protein>
    <recommendedName>
        <fullName evidence="7">MADS-box domain-containing protein</fullName>
    </recommendedName>
</protein>
<dbReference type="STRING" id="65489.A0A0D3END8"/>
<dbReference type="InterPro" id="IPR036879">
    <property type="entry name" value="TF_MADSbox_sf"/>
</dbReference>
<dbReference type="InterPro" id="IPR002100">
    <property type="entry name" value="TF_MADSbox"/>
</dbReference>
<evidence type="ECO:0000313" key="8">
    <source>
        <dbReference type="EnsemblPlants" id="OBART01G14230.1"/>
    </source>
</evidence>
<evidence type="ECO:0000256" key="2">
    <source>
        <dbReference type="ARBA" id="ARBA00023015"/>
    </source>
</evidence>
<comment type="subcellular location">
    <subcellularLocation>
        <location evidence="1">Nucleus</location>
    </subcellularLocation>
</comment>
<keyword evidence="4" id="KW-0804">Transcription</keyword>
<reference evidence="8" key="2">
    <citation type="submission" date="2015-03" db="UniProtKB">
        <authorList>
            <consortium name="EnsemblPlants"/>
        </authorList>
    </citation>
    <scope>IDENTIFICATION</scope>
</reference>
<keyword evidence="5" id="KW-0539">Nucleus</keyword>
<dbReference type="SUPFAM" id="SSF55455">
    <property type="entry name" value="SRF-like"/>
    <property type="match status" value="1"/>
</dbReference>
<evidence type="ECO:0000256" key="1">
    <source>
        <dbReference type="ARBA" id="ARBA00004123"/>
    </source>
</evidence>
<keyword evidence="3" id="KW-0238">DNA-binding</keyword>
<evidence type="ECO:0000256" key="3">
    <source>
        <dbReference type="ARBA" id="ARBA00023125"/>
    </source>
</evidence>
<dbReference type="EnsemblPlants" id="OBART01G14230.1">
    <property type="protein sequence ID" value="OBART01G14230.1"/>
    <property type="gene ID" value="OBART01G14230"/>
</dbReference>
<dbReference type="AlphaFoldDB" id="A0A0D3END8"/>
<dbReference type="Pfam" id="PF00319">
    <property type="entry name" value="SRF-TF"/>
    <property type="match status" value="1"/>
</dbReference>
<dbReference type="GO" id="GO:0046983">
    <property type="term" value="F:protein dimerization activity"/>
    <property type="evidence" value="ECO:0007669"/>
    <property type="project" value="InterPro"/>
</dbReference>
<dbReference type="GO" id="GO:0005634">
    <property type="term" value="C:nucleus"/>
    <property type="evidence" value="ECO:0007669"/>
    <property type="project" value="UniProtKB-SubCell"/>
</dbReference>
<reference evidence="8" key="1">
    <citation type="journal article" date="2009" name="Rice">
        <title>De Novo Next Generation Sequencing of Plant Genomes.</title>
        <authorList>
            <person name="Rounsley S."/>
            <person name="Marri P.R."/>
            <person name="Yu Y."/>
            <person name="He R."/>
            <person name="Sisneros N."/>
            <person name="Goicoechea J.L."/>
            <person name="Lee S.J."/>
            <person name="Angelova A."/>
            <person name="Kudrna D."/>
            <person name="Luo M."/>
            <person name="Affourtit J."/>
            <person name="Desany B."/>
            <person name="Knight J."/>
            <person name="Niazi F."/>
            <person name="Egholm M."/>
            <person name="Wing R.A."/>
        </authorList>
    </citation>
    <scope>NUCLEOTIDE SEQUENCE [LARGE SCALE GENOMIC DNA]</scope>
    <source>
        <strain evidence="8">cv. IRGC 105608</strain>
    </source>
</reference>
<dbReference type="PaxDb" id="65489-OBART01G14230.1"/>
<organism evidence="8">
    <name type="scientific">Oryza barthii</name>
    <dbReference type="NCBI Taxonomy" id="65489"/>
    <lineage>
        <taxon>Eukaryota</taxon>
        <taxon>Viridiplantae</taxon>
        <taxon>Streptophyta</taxon>
        <taxon>Embryophyta</taxon>
        <taxon>Tracheophyta</taxon>
        <taxon>Spermatophyta</taxon>
        <taxon>Magnoliopsida</taxon>
        <taxon>Liliopsida</taxon>
        <taxon>Poales</taxon>
        <taxon>Poaceae</taxon>
        <taxon>BOP clade</taxon>
        <taxon>Oryzoideae</taxon>
        <taxon>Oryzeae</taxon>
        <taxon>Oryzinae</taxon>
        <taxon>Oryza</taxon>
    </lineage>
</organism>
<keyword evidence="2" id="KW-0805">Transcription regulation</keyword>
<dbReference type="Proteomes" id="UP000026960">
    <property type="component" value="Chromosome 1"/>
</dbReference>
<evidence type="ECO:0000256" key="4">
    <source>
        <dbReference type="ARBA" id="ARBA00023163"/>
    </source>
</evidence>
<evidence type="ECO:0000259" key="7">
    <source>
        <dbReference type="PROSITE" id="PS50066"/>
    </source>
</evidence>
<sequence length="406" mass="42359">MAGRKETVIKMAKELSVLCDVPVALVCAVGGAVEVWESEEGVLDRYRALPPEVRATRAHTHRGYLERELRASRAKLAKVREEGAFKSWGRDALSGIITAEEAPALLESIDAAIAAATARQEALALLDGGGLHLQHVPASASDAVAPVVGGHGVQVQYIGGSGGGGGSQQEMTPAADGDGARNADQYDDILPWDGNTFEAHNAHVMLHACGFQCTGDYRVDMDGYVGGAPDDANAYHGWPDEAMWCTDESCSCNAATATAVPAMYHPPTLDTVHGSFLAAPAQPLAFSTGADFINASNDFLTVGVGGSFINVGDYSAQSLADEFHHLSDATNQLDQTHYPPFGGTGGAEPGDTQSHSWGDYYLAQSSANECQLLGVDGGDIHLDQTHCLGGAGGAEPGDTKSHNWGG</sequence>
<name>A0A0D3END8_9ORYZ</name>
<dbReference type="Gramene" id="OBART01G14230.1">
    <property type="protein sequence ID" value="OBART01G14230.1"/>
    <property type="gene ID" value="OBART01G14230"/>
</dbReference>
<evidence type="ECO:0000256" key="5">
    <source>
        <dbReference type="ARBA" id="ARBA00023242"/>
    </source>
</evidence>
<proteinExistence type="predicted"/>
<feature type="region of interest" description="Disordered" evidence="6">
    <location>
        <begin position="336"/>
        <end position="357"/>
    </location>
</feature>
<feature type="region of interest" description="Disordered" evidence="6">
    <location>
        <begin position="159"/>
        <end position="179"/>
    </location>
</feature>
<keyword evidence="9" id="KW-1185">Reference proteome</keyword>
<dbReference type="PROSITE" id="PS50066">
    <property type="entry name" value="MADS_BOX_2"/>
    <property type="match status" value="1"/>
</dbReference>
<evidence type="ECO:0000313" key="9">
    <source>
        <dbReference type="Proteomes" id="UP000026960"/>
    </source>
</evidence>
<dbReference type="Gene3D" id="3.40.1810.10">
    <property type="entry name" value="Transcription factor, MADS-box"/>
    <property type="match status" value="1"/>
</dbReference>
<evidence type="ECO:0000256" key="6">
    <source>
        <dbReference type="SAM" id="MobiDB-lite"/>
    </source>
</evidence>